<dbReference type="Proteomes" id="UP000322000">
    <property type="component" value="Chromosome 24"/>
</dbReference>
<dbReference type="InParanoid" id="A0A7E5WRY6"/>
<reference evidence="3" key="1">
    <citation type="submission" date="2025-08" db="UniProtKB">
        <authorList>
            <consortium name="RefSeq"/>
        </authorList>
    </citation>
    <scope>IDENTIFICATION</scope>
</reference>
<organism evidence="2 3">
    <name type="scientific">Trichoplusia ni</name>
    <name type="common">Cabbage looper</name>
    <dbReference type="NCBI Taxonomy" id="7111"/>
    <lineage>
        <taxon>Eukaryota</taxon>
        <taxon>Metazoa</taxon>
        <taxon>Ecdysozoa</taxon>
        <taxon>Arthropoda</taxon>
        <taxon>Hexapoda</taxon>
        <taxon>Insecta</taxon>
        <taxon>Pterygota</taxon>
        <taxon>Neoptera</taxon>
        <taxon>Endopterygota</taxon>
        <taxon>Lepidoptera</taxon>
        <taxon>Glossata</taxon>
        <taxon>Ditrysia</taxon>
        <taxon>Noctuoidea</taxon>
        <taxon>Noctuidae</taxon>
        <taxon>Plusiinae</taxon>
        <taxon>Trichoplusia</taxon>
    </lineage>
</organism>
<accession>A0A7E5WRY6</accession>
<evidence type="ECO:0000256" key="1">
    <source>
        <dbReference type="SAM" id="MobiDB-lite"/>
    </source>
</evidence>
<dbReference type="AlphaFoldDB" id="A0A7E5WRY6"/>
<feature type="compositionally biased region" description="Basic and acidic residues" evidence="1">
    <location>
        <begin position="117"/>
        <end position="216"/>
    </location>
</feature>
<dbReference type="GeneID" id="113505178"/>
<evidence type="ECO:0000313" key="2">
    <source>
        <dbReference type="Proteomes" id="UP000322000"/>
    </source>
</evidence>
<keyword evidence="2" id="KW-1185">Reference proteome</keyword>
<sequence length="259" mass="29315">MDFQKVGEAIFNNEKYNILKPTTHIVSDYFKDFMLRRENTDIPTKRVFVDKNGFRHFWSGFGSASKSLRKTDVRRNIKAGIKKQFLRGGDDTEQPEGDTTTVKIEVATTVEATDETKIKVLKEGEDPEKKDTDDKGSDKKDSDKKESDDKDTEKKDSDNKDAEKKESDDKDKKESDDKDSGKKESDDKDSDKKDADKKDAEDKDAGKKDTEKKENGDETTTTKKISTKSTTPKPADRVVAKTTFFCPFFGVITMAAFLD</sequence>
<feature type="region of interest" description="Disordered" evidence="1">
    <location>
        <begin position="117"/>
        <end position="237"/>
    </location>
</feature>
<gene>
    <name evidence="3" type="primary">LOC113505178</name>
</gene>
<evidence type="ECO:0000313" key="3">
    <source>
        <dbReference type="RefSeq" id="XP_026743563.1"/>
    </source>
</evidence>
<protein>
    <submittedName>
        <fullName evidence="3">Pheromone-processing carboxypeptidase KEX1-like</fullName>
    </submittedName>
</protein>
<dbReference type="KEGG" id="tnl:113505178"/>
<feature type="compositionally biased region" description="Low complexity" evidence="1">
    <location>
        <begin position="222"/>
        <end position="233"/>
    </location>
</feature>
<name>A0A7E5WRY6_TRINI</name>
<dbReference type="RefSeq" id="XP_026743563.1">
    <property type="nucleotide sequence ID" value="XM_026887762.1"/>
</dbReference>
<proteinExistence type="predicted"/>
<dbReference type="OrthoDB" id="7486091at2759"/>